<organism evidence="1 2">
    <name type="scientific">Molorchus minor</name>
    <dbReference type="NCBI Taxonomy" id="1323400"/>
    <lineage>
        <taxon>Eukaryota</taxon>
        <taxon>Metazoa</taxon>
        <taxon>Ecdysozoa</taxon>
        <taxon>Arthropoda</taxon>
        <taxon>Hexapoda</taxon>
        <taxon>Insecta</taxon>
        <taxon>Pterygota</taxon>
        <taxon>Neoptera</taxon>
        <taxon>Endopterygota</taxon>
        <taxon>Coleoptera</taxon>
        <taxon>Polyphaga</taxon>
        <taxon>Cucujiformia</taxon>
        <taxon>Chrysomeloidea</taxon>
        <taxon>Cerambycidae</taxon>
        <taxon>Lamiinae</taxon>
        <taxon>Monochamini</taxon>
        <taxon>Molorchus</taxon>
    </lineage>
</organism>
<protein>
    <recommendedName>
        <fullName evidence="3">Pentatricopeptide repeat-containing protein</fullName>
    </recommendedName>
</protein>
<dbReference type="InterPro" id="IPR011990">
    <property type="entry name" value="TPR-like_helical_dom_sf"/>
</dbReference>
<reference evidence="1" key="1">
    <citation type="journal article" date="2023" name="Insect Mol. Biol.">
        <title>Genome sequencing provides insights into the evolution of gene families encoding plant cell wall-degrading enzymes in longhorned beetles.</title>
        <authorList>
            <person name="Shin N.R."/>
            <person name="Okamura Y."/>
            <person name="Kirsch R."/>
            <person name="Pauchet Y."/>
        </authorList>
    </citation>
    <scope>NUCLEOTIDE SEQUENCE</scope>
    <source>
        <strain evidence="1">MMC_N1</strain>
    </source>
</reference>
<accession>A0ABQ9JLL7</accession>
<dbReference type="EMBL" id="JAPWTJ010000370">
    <property type="protein sequence ID" value="KAJ8979116.1"/>
    <property type="molecule type" value="Genomic_DNA"/>
</dbReference>
<keyword evidence="2" id="KW-1185">Reference proteome</keyword>
<sequence length="105" mass="12452">MKGQRKYYCPWKIKKYRPNLMTYGILALGCKTKAEGLDLITEMKEKSYTLNAEILGAMLHQACYHNNFNYVVEIMEICLRENVQPNKKFMEHLANFRKKMQKVVK</sequence>
<dbReference type="PROSITE" id="PS51257">
    <property type="entry name" value="PROKAR_LIPOPROTEIN"/>
    <property type="match status" value="1"/>
</dbReference>
<dbReference type="Gene3D" id="1.25.40.10">
    <property type="entry name" value="Tetratricopeptide repeat domain"/>
    <property type="match status" value="1"/>
</dbReference>
<gene>
    <name evidence="1" type="ORF">NQ317_017958</name>
</gene>
<comment type="caution">
    <text evidence="1">The sequence shown here is derived from an EMBL/GenBank/DDBJ whole genome shotgun (WGS) entry which is preliminary data.</text>
</comment>
<proteinExistence type="predicted"/>
<evidence type="ECO:0000313" key="1">
    <source>
        <dbReference type="EMBL" id="KAJ8979116.1"/>
    </source>
</evidence>
<evidence type="ECO:0000313" key="2">
    <source>
        <dbReference type="Proteomes" id="UP001162164"/>
    </source>
</evidence>
<dbReference type="Proteomes" id="UP001162164">
    <property type="component" value="Unassembled WGS sequence"/>
</dbReference>
<name>A0ABQ9JLL7_9CUCU</name>
<evidence type="ECO:0008006" key="3">
    <source>
        <dbReference type="Google" id="ProtNLM"/>
    </source>
</evidence>